<name>A0A9W4WX09_9GLOM</name>
<accession>A0A9W4WX09</accession>
<keyword evidence="2" id="KW-1185">Reference proteome</keyword>
<feature type="non-terminal residue" evidence="1">
    <location>
        <position position="1"/>
    </location>
</feature>
<reference evidence="1" key="1">
    <citation type="submission" date="2022-08" db="EMBL/GenBank/DDBJ databases">
        <authorList>
            <person name="Kallberg Y."/>
            <person name="Tangrot J."/>
            <person name="Rosling A."/>
        </authorList>
    </citation>
    <scope>NUCLEOTIDE SEQUENCE</scope>
    <source>
        <strain evidence="1">Wild A</strain>
    </source>
</reference>
<organism evidence="1 2">
    <name type="scientific">Funneliformis geosporum</name>
    <dbReference type="NCBI Taxonomy" id="1117311"/>
    <lineage>
        <taxon>Eukaryota</taxon>
        <taxon>Fungi</taxon>
        <taxon>Fungi incertae sedis</taxon>
        <taxon>Mucoromycota</taxon>
        <taxon>Glomeromycotina</taxon>
        <taxon>Glomeromycetes</taxon>
        <taxon>Glomerales</taxon>
        <taxon>Glomeraceae</taxon>
        <taxon>Funneliformis</taxon>
    </lineage>
</organism>
<dbReference type="Proteomes" id="UP001153678">
    <property type="component" value="Unassembled WGS sequence"/>
</dbReference>
<gene>
    <name evidence="1" type="ORF">FWILDA_LOCUS15813</name>
</gene>
<dbReference type="EMBL" id="CAMKVN010008869">
    <property type="protein sequence ID" value="CAI2192909.1"/>
    <property type="molecule type" value="Genomic_DNA"/>
</dbReference>
<comment type="caution">
    <text evidence="1">The sequence shown here is derived from an EMBL/GenBank/DDBJ whole genome shotgun (WGS) entry which is preliminary data.</text>
</comment>
<dbReference type="OrthoDB" id="2471417at2759"/>
<evidence type="ECO:0000313" key="2">
    <source>
        <dbReference type="Proteomes" id="UP001153678"/>
    </source>
</evidence>
<protein>
    <submittedName>
        <fullName evidence="1">13571_t:CDS:1</fullName>
    </submittedName>
</protein>
<dbReference type="AlphaFoldDB" id="A0A9W4WX09"/>
<sequence length="60" mass="7114">YAEYLINQRIITAENQNSLIPIVDEGKAEYIEILNENILQKPEIIKEFHILIKTLKKLKY</sequence>
<proteinExistence type="predicted"/>
<evidence type="ECO:0000313" key="1">
    <source>
        <dbReference type="EMBL" id="CAI2192909.1"/>
    </source>
</evidence>